<dbReference type="InterPro" id="IPR050904">
    <property type="entry name" value="Adhesion/Biosynth-related"/>
</dbReference>
<dbReference type="SMART" id="SM00554">
    <property type="entry name" value="FAS1"/>
    <property type="match status" value="2"/>
</dbReference>
<dbReference type="GO" id="GO:0007155">
    <property type="term" value="P:cell adhesion"/>
    <property type="evidence" value="ECO:0007669"/>
    <property type="project" value="TreeGrafter"/>
</dbReference>
<evidence type="ECO:0000259" key="1">
    <source>
        <dbReference type="PROSITE" id="PS50213"/>
    </source>
</evidence>
<dbReference type="GO" id="GO:0050839">
    <property type="term" value="F:cell adhesion molecule binding"/>
    <property type="evidence" value="ECO:0007669"/>
    <property type="project" value="TreeGrafter"/>
</dbReference>
<dbReference type="PANTHER" id="PTHR10900:SF114">
    <property type="entry name" value="FAS1 DOMAIN-CONTAINING PROTEIN"/>
    <property type="match status" value="1"/>
</dbReference>
<dbReference type="InterPro" id="IPR000782">
    <property type="entry name" value="FAS1_domain"/>
</dbReference>
<accession>A0A5K3FDG1</accession>
<reference evidence="2 3" key="1">
    <citation type="submission" date="2019-11" db="UniProtKB">
        <authorList>
            <consortium name="WormBaseParasite"/>
        </authorList>
    </citation>
    <scope>IDENTIFICATION</scope>
</reference>
<dbReference type="PANTHER" id="PTHR10900">
    <property type="entry name" value="PERIOSTIN-RELATED"/>
    <property type="match status" value="1"/>
</dbReference>
<evidence type="ECO:0000313" key="2">
    <source>
        <dbReference type="WBParaSite" id="MCU_007437-RA"/>
    </source>
</evidence>
<dbReference type="SUPFAM" id="SSF82153">
    <property type="entry name" value="FAS1 domain"/>
    <property type="match status" value="4"/>
</dbReference>
<feature type="domain" description="FAS1" evidence="1">
    <location>
        <begin position="324"/>
        <end position="463"/>
    </location>
</feature>
<organism evidence="3">
    <name type="scientific">Mesocestoides corti</name>
    <name type="common">Flatworm</name>
    <dbReference type="NCBI Taxonomy" id="53468"/>
    <lineage>
        <taxon>Eukaryota</taxon>
        <taxon>Metazoa</taxon>
        <taxon>Spiralia</taxon>
        <taxon>Lophotrochozoa</taxon>
        <taxon>Platyhelminthes</taxon>
        <taxon>Cestoda</taxon>
        <taxon>Eucestoda</taxon>
        <taxon>Cyclophyllidea</taxon>
        <taxon>Mesocestoididae</taxon>
        <taxon>Mesocestoides</taxon>
    </lineage>
</organism>
<dbReference type="Gene3D" id="2.30.180.10">
    <property type="entry name" value="FAS1 domain"/>
    <property type="match status" value="2"/>
</dbReference>
<dbReference type="PROSITE" id="PS50213">
    <property type="entry name" value="FAS1"/>
    <property type="match status" value="2"/>
</dbReference>
<dbReference type="GO" id="GO:0030198">
    <property type="term" value="P:extracellular matrix organization"/>
    <property type="evidence" value="ECO:0007669"/>
    <property type="project" value="TreeGrafter"/>
</dbReference>
<dbReference type="WBParaSite" id="MCU_007437-RB">
    <property type="protein sequence ID" value="MCU_007437-RB"/>
    <property type="gene ID" value="MCU_007437"/>
</dbReference>
<dbReference type="WBParaSite" id="MCU_007437-RA">
    <property type="protein sequence ID" value="MCU_007437-RA"/>
    <property type="gene ID" value="MCU_007437"/>
</dbReference>
<evidence type="ECO:0000313" key="3">
    <source>
        <dbReference type="WBParaSite" id="MCU_007437-RB"/>
    </source>
</evidence>
<dbReference type="AlphaFoldDB" id="A0A5K3FDG1"/>
<feature type="domain" description="FAS1" evidence="1">
    <location>
        <begin position="190"/>
        <end position="313"/>
    </location>
</feature>
<protein>
    <submittedName>
        <fullName evidence="2 3">FAS1 domain-containing protein</fullName>
    </submittedName>
</protein>
<dbReference type="GO" id="GO:0005615">
    <property type="term" value="C:extracellular space"/>
    <property type="evidence" value="ECO:0007669"/>
    <property type="project" value="TreeGrafter"/>
</dbReference>
<sequence>MTFAKCTRETCKCLQSTCTLPHLETKFENTEFVYVKTGLEHRGDMSQISQCLCHHDQVSTNVNQPPYNQAHCRNVQVHLTTCPGTPLSESLVMRAVTILFYLFGHFLAGAIRFEQPSAPQYSDPDQHGYRMCSSWRLADGTPIYSGCDPFVVDRCGQELKFDYRCCSGFQHSHEYLGGDSNNPCAKLIPQFSDCPSVVEGLGFKKFASYLRNFPELTQKNGQPFTIFVPLPENGGDLDRIYGSNHRAVGYHVAKGRYYSDSLRTGVELESIYNSEKIKITRTSFGSINVECTEVSQADIECGSGLIHIIRHPLVPRSGLGSLDKSSVMTLLRTNSETRDFANYLPQKLQADLANVASGVTYTVTVPSAQSWSNLRDRYSREQLEIIASSHVNVGLKCTSNLYKGEQSITSVMGQPRTVECSISSGGKEVRTIIDACGQAHEFIAGQSDQVATNGVVHLISSPVIPTSLLTLKDFIERPECAKYQNIDKFMDVLRDCDLYMNDADQYAVIAPENSAFDWWRNYHQFRAEYERFQVDKEYRCRVARYHIVKHNGNLANITDFSGHTNGHRTNNKHDYLYETTYFTKHKMGSNLNWHYSPVNNLKTVPLKATSIYKTSRINVIPEKNITEILNERKDFSHSKSITQTADMETNVFSKKAPTNLYLVTNDDGWIDPRSKQMGKALVSPELSLYESVPELSENFAKLNHIPLYLWGGDIGYFEKNSVHRFMSTVGVELIFWMDEQGTMRIGYDGLPNSDWPRVVEFNLPARDGIIWVLDGFLKCPPNLCSMQLEDTDVYTFYTAACITTDLEGEADVKKAFSSQPIEIAKRHPDKCVIIKQGEVTTVKDIFAEGPMADHEH</sequence>
<dbReference type="GO" id="GO:0031012">
    <property type="term" value="C:extracellular matrix"/>
    <property type="evidence" value="ECO:0007669"/>
    <property type="project" value="TreeGrafter"/>
</dbReference>
<dbReference type="InterPro" id="IPR036378">
    <property type="entry name" value="FAS1_dom_sf"/>
</dbReference>
<proteinExistence type="predicted"/>
<name>A0A5K3FDG1_MESCO</name>
<dbReference type="Pfam" id="PF02469">
    <property type="entry name" value="Fasciclin"/>
    <property type="match status" value="2"/>
</dbReference>